<evidence type="ECO:0000256" key="1">
    <source>
        <dbReference type="SAM" id="MobiDB-lite"/>
    </source>
</evidence>
<dbReference type="Proteomes" id="UP000318437">
    <property type="component" value="Unassembled WGS sequence"/>
</dbReference>
<reference evidence="2 3" key="1">
    <citation type="submission" date="2019-02" db="EMBL/GenBank/DDBJ databases">
        <title>Deep-cultivation of Planctomycetes and their phenomic and genomic characterization uncovers novel biology.</title>
        <authorList>
            <person name="Wiegand S."/>
            <person name="Jogler M."/>
            <person name="Boedeker C."/>
            <person name="Pinto D."/>
            <person name="Vollmers J."/>
            <person name="Rivas-Marin E."/>
            <person name="Kohn T."/>
            <person name="Peeters S.H."/>
            <person name="Heuer A."/>
            <person name="Rast P."/>
            <person name="Oberbeckmann S."/>
            <person name="Bunk B."/>
            <person name="Jeske O."/>
            <person name="Meyerdierks A."/>
            <person name="Storesund J.E."/>
            <person name="Kallscheuer N."/>
            <person name="Luecker S."/>
            <person name="Lage O.M."/>
            <person name="Pohl T."/>
            <person name="Merkel B.J."/>
            <person name="Hornburger P."/>
            <person name="Mueller R.-W."/>
            <person name="Bruemmer F."/>
            <person name="Labrenz M."/>
            <person name="Spormann A.M."/>
            <person name="Op Den Camp H."/>
            <person name="Overmann J."/>
            <person name="Amann R."/>
            <person name="Jetten M.S.M."/>
            <person name="Mascher T."/>
            <person name="Medema M.H."/>
            <person name="Devos D.P."/>
            <person name="Kaster A.-K."/>
            <person name="Ovreas L."/>
            <person name="Rohde M."/>
            <person name="Galperin M.Y."/>
            <person name="Jogler C."/>
        </authorList>
    </citation>
    <scope>NUCLEOTIDE SEQUENCE [LARGE SCALE GENOMIC DNA]</scope>
    <source>
        <strain evidence="2 3">Pla144</strain>
    </source>
</reference>
<dbReference type="RefSeq" id="WP_231936231.1">
    <property type="nucleotide sequence ID" value="NZ_SJPS01000002.1"/>
</dbReference>
<protein>
    <recommendedName>
        <fullName evidence="4">AAA+ ATPase domain-containing protein</fullName>
    </recommendedName>
</protein>
<proteinExistence type="predicted"/>
<dbReference type="InterPro" id="IPR036390">
    <property type="entry name" value="WH_DNA-bd_sf"/>
</dbReference>
<accession>A0A5C6CUG4</accession>
<gene>
    <name evidence="2" type="ORF">Pla144_14490</name>
</gene>
<dbReference type="SUPFAM" id="SSF46785">
    <property type="entry name" value="Winged helix' DNA-binding domain"/>
    <property type="match status" value="1"/>
</dbReference>
<dbReference type="InterPro" id="IPR027417">
    <property type="entry name" value="P-loop_NTPase"/>
</dbReference>
<feature type="compositionally biased region" description="Basic and acidic residues" evidence="1">
    <location>
        <begin position="71"/>
        <end position="82"/>
    </location>
</feature>
<keyword evidence="3" id="KW-1185">Reference proteome</keyword>
<evidence type="ECO:0008006" key="4">
    <source>
        <dbReference type="Google" id="ProtNLM"/>
    </source>
</evidence>
<feature type="compositionally biased region" description="Acidic residues" evidence="1">
    <location>
        <begin position="8"/>
        <end position="17"/>
    </location>
</feature>
<dbReference type="AlphaFoldDB" id="A0A5C6CUG4"/>
<organism evidence="2 3">
    <name type="scientific">Bythopirellula polymerisocia</name>
    <dbReference type="NCBI Taxonomy" id="2528003"/>
    <lineage>
        <taxon>Bacteria</taxon>
        <taxon>Pseudomonadati</taxon>
        <taxon>Planctomycetota</taxon>
        <taxon>Planctomycetia</taxon>
        <taxon>Pirellulales</taxon>
        <taxon>Lacipirellulaceae</taxon>
        <taxon>Bythopirellula</taxon>
    </lineage>
</organism>
<comment type="caution">
    <text evidence="2">The sequence shown here is derived from an EMBL/GenBank/DDBJ whole genome shotgun (WGS) entry which is preliminary data.</text>
</comment>
<evidence type="ECO:0000313" key="2">
    <source>
        <dbReference type="EMBL" id="TWU28162.1"/>
    </source>
</evidence>
<dbReference type="SUPFAM" id="SSF52540">
    <property type="entry name" value="P-loop containing nucleoside triphosphate hydrolases"/>
    <property type="match status" value="1"/>
</dbReference>
<feature type="region of interest" description="Disordered" evidence="1">
    <location>
        <begin position="1"/>
        <end position="24"/>
    </location>
</feature>
<feature type="region of interest" description="Disordered" evidence="1">
    <location>
        <begin position="37"/>
        <end position="82"/>
    </location>
</feature>
<dbReference type="EMBL" id="SJPS01000002">
    <property type="protein sequence ID" value="TWU28162.1"/>
    <property type="molecule type" value="Genomic_DNA"/>
</dbReference>
<dbReference type="Gene3D" id="3.40.50.300">
    <property type="entry name" value="P-loop containing nucleotide triphosphate hydrolases"/>
    <property type="match status" value="1"/>
</dbReference>
<sequence length="499" mass="56562">MNTRPDTLEDIVSEDANCETPSNDLEALLERINRLASGEEPLEERPAQQIVAEKPAPAPARPRPSAALPFREPEEAGKDRKEWCPVEPKTLAEAGITDGQLEHLALKCLGACGDLTGHELAENHCVPFRLIEPILANLKQAQFVAYRGSAPMNDYVYQLTDLGREQSKKLTEYCSYFGSAPVPLETYIDSVSEQTLTKVHPTKADLERAFSDLLVNQNMLRRLGPAVNSGRGLFLFGFPGNGKTSIAERITKAFGDSVWIPRAIGIQGEIMRVFDPALHEEMPLEMPSGPLHSRAFDKRWVRIRRPTIVVGGELTMDFLEVTAGTGNNVSEAPLQLKSNCGTLVIDDFGRQRMTTDVLLNRWIVPLEKRYDFLRLVNGKKIQVPFDQLIIFSTNLEPKDLVDDAFLRRIPYKIEVPDPSEEEFRKLFTIMAPILGMEYNQDSVDYLIDTHYKPINRPFRCCQPRDLLLQIRNYCNYLDTTPTMCREYFDYAIENYFAIM</sequence>
<name>A0A5C6CUG4_9BACT</name>
<evidence type="ECO:0000313" key="3">
    <source>
        <dbReference type="Proteomes" id="UP000318437"/>
    </source>
</evidence>